<dbReference type="OrthoDB" id="4240738at2"/>
<evidence type="ECO:0000256" key="1">
    <source>
        <dbReference type="SAM" id="SignalP"/>
    </source>
</evidence>
<dbReference type="PROSITE" id="PS51257">
    <property type="entry name" value="PROKAR_LIPOPROTEIN"/>
    <property type="match status" value="1"/>
</dbReference>
<dbReference type="InParanoid" id="E3J8K2"/>
<dbReference type="RefSeq" id="WP_013421568.1">
    <property type="nucleotide sequence ID" value="NC_014666.1"/>
</dbReference>
<gene>
    <name evidence="2" type="ordered locus">FraEuI1c_0359</name>
</gene>
<organism evidence="2 3">
    <name type="scientific">Pseudofrankia inefficax (strain DSM 45817 / CECT 9037 / DDB 130130 / EuI1c)</name>
    <name type="common">Frankia inefficax</name>
    <dbReference type="NCBI Taxonomy" id="298654"/>
    <lineage>
        <taxon>Bacteria</taxon>
        <taxon>Bacillati</taxon>
        <taxon>Actinomycetota</taxon>
        <taxon>Actinomycetes</taxon>
        <taxon>Frankiales</taxon>
        <taxon>Frankiaceae</taxon>
        <taxon>Pseudofrankia</taxon>
    </lineage>
</organism>
<reference evidence="2 3" key="1">
    <citation type="submission" date="2010-10" db="EMBL/GenBank/DDBJ databases">
        <title>Complete sequence of Frankia sp. EuI1c.</title>
        <authorList>
            <consortium name="US DOE Joint Genome Institute"/>
            <person name="Lucas S."/>
            <person name="Copeland A."/>
            <person name="Lapidus A."/>
            <person name="Cheng J.-F."/>
            <person name="Bruce D."/>
            <person name="Goodwin L."/>
            <person name="Pitluck S."/>
            <person name="Chertkov O."/>
            <person name="Detter J.C."/>
            <person name="Han C."/>
            <person name="Tapia R."/>
            <person name="Land M."/>
            <person name="Hauser L."/>
            <person name="Jeffries C."/>
            <person name="Kyrpides N."/>
            <person name="Ivanova N."/>
            <person name="Mikhailova N."/>
            <person name="Beauchemin N."/>
            <person name="Sen A."/>
            <person name="Sur S.A."/>
            <person name="Gtari M."/>
            <person name="Wall L."/>
            <person name="Tisa L."/>
            <person name="Woyke T."/>
        </authorList>
    </citation>
    <scope>NUCLEOTIDE SEQUENCE [LARGE SCALE GENOMIC DNA]</scope>
    <source>
        <strain evidence="3">DSM 45817 / CECT 9037 / EuI1c</strain>
    </source>
</reference>
<sequence length="95" mass="9835" precursor="true">MRIRLVGASLLAVVAIAATATGCSQKAREVGRDAPVSSHDDKPARLINMPDGFSNVSAKCDGPNMVYVVYHSDSAYGSVAIAPNDPRCRTAGSTG</sequence>
<keyword evidence="3" id="KW-1185">Reference proteome</keyword>
<name>E3J8K2_PSEI1</name>
<proteinExistence type="predicted"/>
<evidence type="ECO:0000313" key="2">
    <source>
        <dbReference type="EMBL" id="ADP78445.1"/>
    </source>
</evidence>
<feature type="chain" id="PRO_5038681999" description="Lipoprotein" evidence="1">
    <location>
        <begin position="21"/>
        <end position="95"/>
    </location>
</feature>
<dbReference type="EMBL" id="CP002299">
    <property type="protein sequence ID" value="ADP78445.1"/>
    <property type="molecule type" value="Genomic_DNA"/>
</dbReference>
<keyword evidence="1" id="KW-0732">Signal</keyword>
<accession>E3J8K2</accession>
<dbReference type="AlphaFoldDB" id="E3J8K2"/>
<dbReference type="KEGG" id="fri:FraEuI1c_0359"/>
<evidence type="ECO:0008006" key="4">
    <source>
        <dbReference type="Google" id="ProtNLM"/>
    </source>
</evidence>
<evidence type="ECO:0000313" key="3">
    <source>
        <dbReference type="Proteomes" id="UP000002484"/>
    </source>
</evidence>
<dbReference type="HOGENOM" id="CLU_2368761_0_0_11"/>
<feature type="signal peptide" evidence="1">
    <location>
        <begin position="1"/>
        <end position="20"/>
    </location>
</feature>
<protein>
    <recommendedName>
        <fullName evidence="4">Lipoprotein</fullName>
    </recommendedName>
</protein>
<dbReference type="Proteomes" id="UP000002484">
    <property type="component" value="Chromosome"/>
</dbReference>